<dbReference type="PANTHER" id="PTHR42714:SF2">
    <property type="entry name" value="TRNA MODIFICATION GTPASE GTPBP3, MITOCHONDRIAL"/>
    <property type="match status" value="1"/>
</dbReference>
<protein>
    <submittedName>
        <fullName evidence="2">tRNA modification GTPase MnmE</fullName>
        <ecNumber evidence="2">3.6.5.-</ecNumber>
    </submittedName>
</protein>
<evidence type="ECO:0000259" key="1">
    <source>
        <dbReference type="PROSITE" id="PS51709"/>
    </source>
</evidence>
<dbReference type="EMBL" id="SJPY01000004">
    <property type="protein sequence ID" value="TWU41418.1"/>
    <property type="molecule type" value="Genomic_DNA"/>
</dbReference>
<dbReference type="RefSeq" id="WP_146600235.1">
    <property type="nucleotide sequence ID" value="NZ_SJPY01000004.1"/>
</dbReference>
<dbReference type="CDD" id="cd04164">
    <property type="entry name" value="trmE"/>
    <property type="match status" value="1"/>
</dbReference>
<sequence length="395" mass="41640">MCSSKNFNTCALLTGVGRSAVAVIGCQGPSAIETIQRCFDPASQRPFVPQVIRFGNWIGPTAEGTPADDNRPGEAVVVLLKHQSNDGSKIEIHCHGGSAAIKRILDDLCQCGVQYQSSQPTSLCAEAEIILSRCQTARTAAIALDQVRGKLSDWADGWLDRLDRLDRTSVTSPSGAPPSGDDVLQELHAATKEILSYAAVTTRLDQPFRIVLAGLPNVGKSSLINAILGYDRSITTPIAGTTRDILHADTVIDGIAVRLSDTAGIHASAEAIEREGIERARQEILKADLVLAIAAPDNPAIDFGELGVPRIDVLNKSDLVDSLPTDDTVCTTATTGQGIDELLDKIAGALGRSFPPRGAPAPINARQTACLSAISKANRTDSAIQAIKALLLSDA</sequence>
<dbReference type="PANTHER" id="PTHR42714">
    <property type="entry name" value="TRNA MODIFICATION GTPASE GTPBP3"/>
    <property type="match status" value="1"/>
</dbReference>
<name>A0A5C6DXM5_9BACT</name>
<dbReference type="GO" id="GO:0002098">
    <property type="term" value="P:tRNA wobble uridine modification"/>
    <property type="evidence" value="ECO:0007669"/>
    <property type="project" value="TreeGrafter"/>
</dbReference>
<comment type="caution">
    <text evidence="2">The sequence shown here is derived from an EMBL/GenBank/DDBJ whole genome shotgun (WGS) entry which is preliminary data.</text>
</comment>
<dbReference type="Gene3D" id="3.30.1360.120">
    <property type="entry name" value="Probable tRNA modification gtpase trme, domain 1"/>
    <property type="match status" value="1"/>
</dbReference>
<dbReference type="EC" id="3.6.5.-" evidence="2"/>
<evidence type="ECO:0000313" key="2">
    <source>
        <dbReference type="EMBL" id="TWU41418.1"/>
    </source>
</evidence>
<dbReference type="AlphaFoldDB" id="A0A5C6DXM5"/>
<reference evidence="2 3" key="1">
    <citation type="submission" date="2019-02" db="EMBL/GenBank/DDBJ databases">
        <title>Deep-cultivation of Planctomycetes and their phenomic and genomic characterization uncovers novel biology.</title>
        <authorList>
            <person name="Wiegand S."/>
            <person name="Jogler M."/>
            <person name="Boedeker C."/>
            <person name="Pinto D."/>
            <person name="Vollmers J."/>
            <person name="Rivas-Marin E."/>
            <person name="Kohn T."/>
            <person name="Peeters S.H."/>
            <person name="Heuer A."/>
            <person name="Rast P."/>
            <person name="Oberbeckmann S."/>
            <person name="Bunk B."/>
            <person name="Jeske O."/>
            <person name="Meyerdierks A."/>
            <person name="Storesund J.E."/>
            <person name="Kallscheuer N."/>
            <person name="Luecker S."/>
            <person name="Lage O.M."/>
            <person name="Pohl T."/>
            <person name="Merkel B.J."/>
            <person name="Hornburger P."/>
            <person name="Mueller R.-W."/>
            <person name="Bruemmer F."/>
            <person name="Labrenz M."/>
            <person name="Spormann A.M."/>
            <person name="Op Den Camp H."/>
            <person name="Overmann J."/>
            <person name="Amann R."/>
            <person name="Jetten M.S.M."/>
            <person name="Mascher T."/>
            <person name="Medema M.H."/>
            <person name="Devos D.P."/>
            <person name="Kaster A.-K."/>
            <person name="Ovreas L."/>
            <person name="Rohde M."/>
            <person name="Galperin M.Y."/>
            <person name="Jogler C."/>
        </authorList>
    </citation>
    <scope>NUCLEOTIDE SEQUENCE [LARGE SCALE GENOMIC DNA]</scope>
    <source>
        <strain evidence="2 3">Q31b</strain>
    </source>
</reference>
<dbReference type="NCBIfam" id="TIGR00231">
    <property type="entry name" value="small_GTP"/>
    <property type="match status" value="1"/>
</dbReference>
<dbReference type="GO" id="GO:0030488">
    <property type="term" value="P:tRNA methylation"/>
    <property type="evidence" value="ECO:0007669"/>
    <property type="project" value="TreeGrafter"/>
</dbReference>
<gene>
    <name evidence="2" type="primary">mnmE_2</name>
    <name evidence="2" type="ORF">Q31b_28620</name>
</gene>
<dbReference type="Pfam" id="PF10396">
    <property type="entry name" value="TrmE_N"/>
    <property type="match status" value="1"/>
</dbReference>
<evidence type="ECO:0000313" key="3">
    <source>
        <dbReference type="Proteomes" id="UP000315471"/>
    </source>
</evidence>
<dbReference type="InterPro" id="IPR006073">
    <property type="entry name" value="GTP-bd"/>
</dbReference>
<accession>A0A5C6DXM5</accession>
<feature type="domain" description="TrmE-type G" evidence="1">
    <location>
        <begin position="207"/>
        <end position="351"/>
    </location>
</feature>
<dbReference type="InterPro" id="IPR018948">
    <property type="entry name" value="GTP-bd_TrmE_N"/>
</dbReference>
<dbReference type="Proteomes" id="UP000315471">
    <property type="component" value="Unassembled WGS sequence"/>
</dbReference>
<dbReference type="Pfam" id="PF01926">
    <property type="entry name" value="MMR_HSR1"/>
    <property type="match status" value="1"/>
</dbReference>
<dbReference type="InterPro" id="IPR027368">
    <property type="entry name" value="MnmE_dom2"/>
</dbReference>
<keyword evidence="3" id="KW-1185">Reference proteome</keyword>
<dbReference type="GO" id="GO:0005829">
    <property type="term" value="C:cytosol"/>
    <property type="evidence" value="ECO:0007669"/>
    <property type="project" value="TreeGrafter"/>
</dbReference>
<dbReference type="PROSITE" id="PS51709">
    <property type="entry name" value="G_TRME"/>
    <property type="match status" value="1"/>
</dbReference>
<dbReference type="SUPFAM" id="SSF52540">
    <property type="entry name" value="P-loop containing nucleoside triphosphate hydrolases"/>
    <property type="match status" value="1"/>
</dbReference>
<dbReference type="InterPro" id="IPR027417">
    <property type="entry name" value="P-loop_NTPase"/>
</dbReference>
<organism evidence="2 3">
    <name type="scientific">Novipirellula aureliae</name>
    <dbReference type="NCBI Taxonomy" id="2527966"/>
    <lineage>
        <taxon>Bacteria</taxon>
        <taxon>Pseudomonadati</taxon>
        <taxon>Planctomycetota</taxon>
        <taxon>Planctomycetia</taxon>
        <taxon>Pirellulales</taxon>
        <taxon>Pirellulaceae</taxon>
        <taxon>Novipirellula</taxon>
    </lineage>
</organism>
<dbReference type="GO" id="GO:0005525">
    <property type="term" value="F:GTP binding"/>
    <property type="evidence" value="ECO:0007669"/>
    <property type="project" value="InterPro"/>
</dbReference>
<dbReference type="Gene3D" id="1.20.120.430">
    <property type="entry name" value="tRNA modification GTPase MnmE domain 2"/>
    <property type="match status" value="1"/>
</dbReference>
<dbReference type="InterPro" id="IPR031168">
    <property type="entry name" value="G_TrmE"/>
</dbReference>
<dbReference type="Gene3D" id="3.40.50.300">
    <property type="entry name" value="P-loop containing nucleotide triphosphate hydrolases"/>
    <property type="match status" value="1"/>
</dbReference>
<dbReference type="InterPro" id="IPR027266">
    <property type="entry name" value="TrmE/GcvT-like"/>
</dbReference>
<dbReference type="OrthoDB" id="9805918at2"/>
<keyword evidence="2" id="KW-0378">Hydrolase</keyword>
<dbReference type="GO" id="GO:0016787">
    <property type="term" value="F:hydrolase activity"/>
    <property type="evidence" value="ECO:0007669"/>
    <property type="project" value="UniProtKB-KW"/>
</dbReference>
<proteinExistence type="predicted"/>
<dbReference type="SUPFAM" id="SSF103025">
    <property type="entry name" value="Folate-binding domain"/>
    <property type="match status" value="1"/>
</dbReference>
<dbReference type="InterPro" id="IPR005225">
    <property type="entry name" value="Small_GTP-bd"/>
</dbReference>